<dbReference type="GO" id="GO:0046061">
    <property type="term" value="P:dATP catabolic process"/>
    <property type="evidence" value="ECO:0007669"/>
    <property type="project" value="TreeGrafter"/>
</dbReference>
<dbReference type="PANTHER" id="PTHR30522">
    <property type="entry name" value="NUCLEOSIDE TRIPHOSPHATE PYROPHOSPHOHYDROLASE"/>
    <property type="match status" value="1"/>
</dbReference>
<comment type="caution">
    <text evidence="6">The sequence shown here is derived from an EMBL/GenBank/DDBJ whole genome shotgun (WGS) entry which is preliminary data.</text>
</comment>
<dbReference type="FunFam" id="1.10.287.1080:FF:000001">
    <property type="entry name" value="Nucleoside triphosphate pyrophosphohydrolase"/>
    <property type="match status" value="1"/>
</dbReference>
<name>A0A9D9IGY5_9BACT</name>
<reference evidence="6" key="2">
    <citation type="journal article" date="2021" name="PeerJ">
        <title>Extensive microbial diversity within the chicken gut microbiome revealed by metagenomics and culture.</title>
        <authorList>
            <person name="Gilroy R."/>
            <person name="Ravi A."/>
            <person name="Getino M."/>
            <person name="Pursley I."/>
            <person name="Horton D.L."/>
            <person name="Alikhan N.F."/>
            <person name="Baker D."/>
            <person name="Gharbi K."/>
            <person name="Hall N."/>
            <person name="Watson M."/>
            <person name="Adriaenssens E.M."/>
            <person name="Foster-Nyarko E."/>
            <person name="Jarju S."/>
            <person name="Secka A."/>
            <person name="Antonio M."/>
            <person name="Oren A."/>
            <person name="Chaudhuri R.R."/>
            <person name="La Ragione R."/>
            <person name="Hildebrand F."/>
            <person name="Pallen M.J."/>
        </authorList>
    </citation>
    <scope>NUCLEOTIDE SEQUENCE</scope>
    <source>
        <strain evidence="6">B1-8020</strain>
    </source>
</reference>
<dbReference type="EC" id="3.6.1.8" evidence="3"/>
<dbReference type="FunFam" id="1.10.287.1080:FF:000003">
    <property type="entry name" value="Nucleoside triphosphate pyrophosphohydrolase"/>
    <property type="match status" value="1"/>
</dbReference>
<dbReference type="Gene3D" id="1.10.287.1080">
    <property type="entry name" value="MazG-like"/>
    <property type="match status" value="2"/>
</dbReference>
<evidence type="ECO:0000256" key="4">
    <source>
        <dbReference type="ARBA" id="ARBA00074799"/>
    </source>
</evidence>
<evidence type="ECO:0000259" key="5">
    <source>
        <dbReference type="Pfam" id="PF03819"/>
    </source>
</evidence>
<dbReference type="GO" id="GO:0046052">
    <property type="term" value="P:UTP catabolic process"/>
    <property type="evidence" value="ECO:0007669"/>
    <property type="project" value="TreeGrafter"/>
</dbReference>
<accession>A0A9D9IGY5</accession>
<gene>
    <name evidence="6" type="primary">mazG</name>
    <name evidence="6" type="ORF">IAB81_00145</name>
</gene>
<reference evidence="6" key="1">
    <citation type="submission" date="2020-10" db="EMBL/GenBank/DDBJ databases">
        <authorList>
            <person name="Gilroy R."/>
        </authorList>
    </citation>
    <scope>NUCLEOTIDE SEQUENCE</scope>
    <source>
        <strain evidence="6">B1-8020</strain>
    </source>
</reference>
<dbReference type="NCBIfam" id="NF007113">
    <property type="entry name" value="PRK09562.1"/>
    <property type="match status" value="1"/>
</dbReference>
<dbReference type="AlphaFoldDB" id="A0A9D9IGY5"/>
<dbReference type="NCBIfam" id="TIGR00444">
    <property type="entry name" value="mazG"/>
    <property type="match status" value="1"/>
</dbReference>
<dbReference type="SUPFAM" id="SSF101386">
    <property type="entry name" value="all-alpha NTP pyrophosphatases"/>
    <property type="match status" value="2"/>
</dbReference>
<sequence>MEVNREKQKEAFGRLLDIMDRLRAECPWDKEQTMASLRPNTIEEVYELSDAIMAGDCRNVAKELGDVLLHVVFYSKILEENGEYDVENVIDFLCDKLIYRHPHVFSATEVSGSAEVVRNWEQLKMKEKDGNKRILSGVPGALPALIKAYRMQEKARAVGFDWEEKSQVWDKVREELGEFEAEIKAGEMSKDRAEGELGDVLFAVVNAARLYGLDPDTALDRTCEKFRRRFTYLEEHTIREGRNLKDMSLAEMDEIWDEAKAKGL</sequence>
<dbReference type="GO" id="GO:0047693">
    <property type="term" value="F:ATP diphosphatase activity"/>
    <property type="evidence" value="ECO:0007669"/>
    <property type="project" value="UniProtKB-EC"/>
</dbReference>
<dbReference type="Pfam" id="PF03819">
    <property type="entry name" value="MazG"/>
    <property type="match status" value="2"/>
</dbReference>
<dbReference type="Proteomes" id="UP000823604">
    <property type="component" value="Unassembled WGS sequence"/>
</dbReference>
<dbReference type="GO" id="GO:0046081">
    <property type="term" value="P:dUTP catabolic process"/>
    <property type="evidence" value="ECO:0007669"/>
    <property type="project" value="TreeGrafter"/>
</dbReference>
<comment type="catalytic activity">
    <reaction evidence="1">
        <text>ATP + H2O = AMP + diphosphate + H(+)</text>
        <dbReference type="Rhea" id="RHEA:14245"/>
        <dbReference type="ChEBI" id="CHEBI:15377"/>
        <dbReference type="ChEBI" id="CHEBI:15378"/>
        <dbReference type="ChEBI" id="CHEBI:30616"/>
        <dbReference type="ChEBI" id="CHEBI:33019"/>
        <dbReference type="ChEBI" id="CHEBI:456215"/>
        <dbReference type="EC" id="3.6.1.8"/>
    </reaction>
</comment>
<feature type="domain" description="NTP pyrophosphohydrolase MazG-like" evidence="5">
    <location>
        <begin position="171"/>
        <end position="229"/>
    </location>
</feature>
<dbReference type="EMBL" id="JADIMA010000002">
    <property type="protein sequence ID" value="MBO8472030.1"/>
    <property type="molecule type" value="Genomic_DNA"/>
</dbReference>
<evidence type="ECO:0000256" key="1">
    <source>
        <dbReference type="ARBA" id="ARBA00052141"/>
    </source>
</evidence>
<proteinExistence type="inferred from homology"/>
<dbReference type="GO" id="GO:0006950">
    <property type="term" value="P:response to stress"/>
    <property type="evidence" value="ECO:0007669"/>
    <property type="project" value="UniProtKB-ARBA"/>
</dbReference>
<comment type="similarity">
    <text evidence="2">Belongs to the nucleoside triphosphate pyrophosphohydrolase family.</text>
</comment>
<feature type="domain" description="NTP pyrophosphohydrolase MazG-like" evidence="5">
    <location>
        <begin position="32"/>
        <end position="105"/>
    </location>
</feature>
<dbReference type="InterPro" id="IPR048011">
    <property type="entry name" value="NTP-PPase_MazG-like_C"/>
</dbReference>
<evidence type="ECO:0000256" key="3">
    <source>
        <dbReference type="ARBA" id="ARBA00066372"/>
    </source>
</evidence>
<evidence type="ECO:0000313" key="6">
    <source>
        <dbReference type="EMBL" id="MBO8472030.1"/>
    </source>
</evidence>
<dbReference type="CDD" id="cd11528">
    <property type="entry name" value="NTP-PPase_MazG_Nterm"/>
    <property type="match status" value="1"/>
</dbReference>
<evidence type="ECO:0000313" key="7">
    <source>
        <dbReference type="Proteomes" id="UP000823604"/>
    </source>
</evidence>
<dbReference type="GO" id="GO:0006203">
    <property type="term" value="P:dGTP catabolic process"/>
    <property type="evidence" value="ECO:0007669"/>
    <property type="project" value="TreeGrafter"/>
</dbReference>
<dbReference type="InterPro" id="IPR048015">
    <property type="entry name" value="NTP-PPase_MazG-like_N"/>
</dbReference>
<dbReference type="GO" id="GO:0046047">
    <property type="term" value="P:TTP catabolic process"/>
    <property type="evidence" value="ECO:0007669"/>
    <property type="project" value="TreeGrafter"/>
</dbReference>
<dbReference type="InterPro" id="IPR004518">
    <property type="entry name" value="MazG-like_dom"/>
</dbReference>
<keyword evidence="6" id="KW-0378">Hydrolase</keyword>
<organism evidence="6 7">
    <name type="scientific">Candidatus Merdivivens pullicola</name>
    <dbReference type="NCBI Taxonomy" id="2840872"/>
    <lineage>
        <taxon>Bacteria</taxon>
        <taxon>Pseudomonadati</taxon>
        <taxon>Bacteroidota</taxon>
        <taxon>Bacteroidia</taxon>
        <taxon>Bacteroidales</taxon>
        <taxon>Muribaculaceae</taxon>
        <taxon>Muribaculaceae incertae sedis</taxon>
        <taxon>Candidatus Merdivivens</taxon>
    </lineage>
</organism>
<dbReference type="GO" id="GO:0046076">
    <property type="term" value="P:dTTP catabolic process"/>
    <property type="evidence" value="ECO:0007669"/>
    <property type="project" value="TreeGrafter"/>
</dbReference>
<dbReference type="PANTHER" id="PTHR30522:SF0">
    <property type="entry name" value="NUCLEOSIDE TRIPHOSPHATE PYROPHOSPHOHYDROLASE"/>
    <property type="match status" value="1"/>
</dbReference>
<evidence type="ECO:0000256" key="2">
    <source>
        <dbReference type="ARBA" id="ARBA00061115"/>
    </source>
</evidence>
<protein>
    <recommendedName>
        <fullName evidence="4">Nucleoside triphosphate pyrophosphohydrolase</fullName>
        <ecNumber evidence="3">3.6.1.8</ecNumber>
    </recommendedName>
</protein>
<dbReference type="InterPro" id="IPR011551">
    <property type="entry name" value="NTP_PyrPHydrolase_MazG"/>
</dbReference>
<dbReference type="CDD" id="cd11529">
    <property type="entry name" value="NTP-PPase_MazG_Cterm"/>
    <property type="match status" value="1"/>
</dbReference>